<feature type="compositionally biased region" description="Polar residues" evidence="1">
    <location>
        <begin position="17"/>
        <end position="36"/>
    </location>
</feature>
<keyword evidence="3" id="KW-1185">Reference proteome</keyword>
<dbReference type="OrthoDB" id="5231830at2759"/>
<name>A0A1S8ABB4_ROSNE</name>
<organism evidence="2">
    <name type="scientific">Rosellinia necatrix</name>
    <name type="common">White root-rot fungus</name>
    <dbReference type="NCBI Taxonomy" id="77044"/>
    <lineage>
        <taxon>Eukaryota</taxon>
        <taxon>Fungi</taxon>
        <taxon>Dikarya</taxon>
        <taxon>Ascomycota</taxon>
        <taxon>Pezizomycotina</taxon>
        <taxon>Sordariomycetes</taxon>
        <taxon>Xylariomycetidae</taxon>
        <taxon>Xylariales</taxon>
        <taxon>Xylariaceae</taxon>
        <taxon>Rosellinia</taxon>
    </lineage>
</organism>
<evidence type="ECO:0000256" key="1">
    <source>
        <dbReference type="SAM" id="MobiDB-lite"/>
    </source>
</evidence>
<reference evidence="2" key="1">
    <citation type="submission" date="2016-03" db="EMBL/GenBank/DDBJ databases">
        <title>Draft genome sequence of Rosellinia necatrix.</title>
        <authorList>
            <person name="Kanematsu S."/>
        </authorList>
    </citation>
    <scope>NUCLEOTIDE SEQUENCE [LARGE SCALE GENOMIC DNA]</scope>
    <source>
        <strain evidence="2">W97</strain>
    </source>
</reference>
<protein>
    <submittedName>
        <fullName evidence="2">Uncharacterized protein</fullName>
    </submittedName>
</protein>
<dbReference type="Proteomes" id="UP000054516">
    <property type="component" value="Unassembled WGS sequence"/>
</dbReference>
<dbReference type="EMBL" id="DF977576">
    <property type="protein sequence ID" value="GAW27406.1"/>
    <property type="molecule type" value="Genomic_DNA"/>
</dbReference>
<proteinExistence type="predicted"/>
<accession>A0A1S8ABB4</accession>
<gene>
    <name evidence="2" type="ORF">SAMD00023353_13100020</name>
</gene>
<feature type="region of interest" description="Disordered" evidence="1">
    <location>
        <begin position="1"/>
        <end position="138"/>
    </location>
</feature>
<evidence type="ECO:0000313" key="2">
    <source>
        <dbReference type="EMBL" id="GAW27406.1"/>
    </source>
</evidence>
<dbReference type="AlphaFoldDB" id="A0A1S8ABB4"/>
<evidence type="ECO:0000313" key="3">
    <source>
        <dbReference type="Proteomes" id="UP000054516"/>
    </source>
</evidence>
<sequence>MEINSWGDHEIDPTSGPEESQTIDPGPSTRSHTPQTKLKEDTTLQVGGVEHQINPEQPEQQLEEDNTPQVGDTELEPQIGPQPPQPQPEEDNIPQVSDAEHQIDPEPPQPPHDFQPHDGQPRYDGPPPLPTSLDPKGDLCLKVGRYPMKPFMVCSRTLARSAPF</sequence>